<comment type="caution">
    <text evidence="1">The sequence shown here is derived from an EMBL/GenBank/DDBJ whole genome shotgun (WGS) entry which is preliminary data.</text>
</comment>
<proteinExistence type="predicted"/>
<gene>
    <name evidence="1" type="ORF">H6G06_25165</name>
</gene>
<keyword evidence="2" id="KW-1185">Reference proteome</keyword>
<accession>A0A926WLF1</accession>
<dbReference type="Proteomes" id="UP000662185">
    <property type="component" value="Unassembled WGS sequence"/>
</dbReference>
<dbReference type="EMBL" id="JACJQU010000028">
    <property type="protein sequence ID" value="MBD2296682.1"/>
    <property type="molecule type" value="Genomic_DNA"/>
</dbReference>
<reference evidence="2" key="1">
    <citation type="journal article" date="2020" name="ISME J.">
        <title>Comparative genomics reveals insights into cyanobacterial evolution and habitat adaptation.</title>
        <authorList>
            <person name="Chen M.Y."/>
            <person name="Teng W.K."/>
            <person name="Zhao L."/>
            <person name="Hu C.X."/>
            <person name="Zhou Y.K."/>
            <person name="Han B.P."/>
            <person name="Song L.R."/>
            <person name="Shu W.S."/>
        </authorList>
    </citation>
    <scope>NUCLEOTIDE SEQUENCE [LARGE SCALE GENOMIC DNA]</scope>
    <source>
        <strain evidence="2">FACHB-251</strain>
    </source>
</reference>
<dbReference type="RefSeq" id="WP_190564802.1">
    <property type="nucleotide sequence ID" value="NZ_JACJQU010000028.1"/>
</dbReference>
<evidence type="ECO:0000313" key="1">
    <source>
        <dbReference type="EMBL" id="MBD2296682.1"/>
    </source>
</evidence>
<dbReference type="AlphaFoldDB" id="A0A926WLF1"/>
<sequence length="109" mass="11576">MLSSKENYLKATHLVSEINDNIAEQLCGGAITTPETTGENNLGTLPTTGNKTSIPSTIAYDAFGLTPFFPDLPTTKLPRLGPLDPSSRTAPTPKNAITITIPLPLPVWS</sequence>
<protein>
    <submittedName>
        <fullName evidence="1">Uncharacterized protein</fullName>
    </submittedName>
</protein>
<organism evidence="1 2">
    <name type="scientific">Anabaena sphaerica FACHB-251</name>
    <dbReference type="NCBI Taxonomy" id="2692883"/>
    <lineage>
        <taxon>Bacteria</taxon>
        <taxon>Bacillati</taxon>
        <taxon>Cyanobacteriota</taxon>
        <taxon>Cyanophyceae</taxon>
        <taxon>Nostocales</taxon>
        <taxon>Nostocaceae</taxon>
        <taxon>Anabaena</taxon>
    </lineage>
</organism>
<evidence type="ECO:0000313" key="2">
    <source>
        <dbReference type="Proteomes" id="UP000662185"/>
    </source>
</evidence>
<name>A0A926WLF1_9NOST</name>